<accession>A0A1X2H776</accession>
<evidence type="ECO:0000313" key="3">
    <source>
        <dbReference type="Proteomes" id="UP000242180"/>
    </source>
</evidence>
<evidence type="ECO:0000256" key="1">
    <source>
        <dbReference type="SAM" id="Phobius"/>
    </source>
</evidence>
<dbReference type="Proteomes" id="UP000242180">
    <property type="component" value="Unassembled WGS sequence"/>
</dbReference>
<comment type="caution">
    <text evidence="2">The sequence shown here is derived from an EMBL/GenBank/DDBJ whole genome shotgun (WGS) entry which is preliminary data.</text>
</comment>
<dbReference type="InParanoid" id="A0A1X2H776"/>
<evidence type="ECO:0000313" key="2">
    <source>
        <dbReference type="EMBL" id="ORY94409.1"/>
    </source>
</evidence>
<proteinExistence type="predicted"/>
<keyword evidence="3" id="KW-1185">Reference proteome</keyword>
<dbReference type="AlphaFoldDB" id="A0A1X2H776"/>
<name>A0A1X2H776_SYNRA</name>
<keyword evidence="1" id="KW-0472">Membrane</keyword>
<feature type="transmembrane region" description="Helical" evidence="1">
    <location>
        <begin position="37"/>
        <end position="54"/>
    </location>
</feature>
<sequence length="55" mass="6239">MRVSGTLSSIYGAYGHSLCDPYGKSFLIRHSHERRKPYFLCAHVGINITLLVLFL</sequence>
<gene>
    <name evidence="2" type="ORF">BCR43DRAFT_493951</name>
</gene>
<protein>
    <submittedName>
        <fullName evidence="2">Uncharacterized protein</fullName>
    </submittedName>
</protein>
<keyword evidence="1" id="KW-1133">Transmembrane helix</keyword>
<dbReference type="EMBL" id="MCGN01000007">
    <property type="protein sequence ID" value="ORY94409.1"/>
    <property type="molecule type" value="Genomic_DNA"/>
</dbReference>
<reference evidence="2 3" key="1">
    <citation type="submission" date="2016-07" db="EMBL/GenBank/DDBJ databases">
        <title>Pervasive Adenine N6-methylation of Active Genes in Fungi.</title>
        <authorList>
            <consortium name="DOE Joint Genome Institute"/>
            <person name="Mondo S.J."/>
            <person name="Dannebaum R.O."/>
            <person name="Kuo R.C."/>
            <person name="Labutti K."/>
            <person name="Haridas S."/>
            <person name="Kuo A."/>
            <person name="Salamov A."/>
            <person name="Ahrendt S.R."/>
            <person name="Lipzen A."/>
            <person name="Sullivan W."/>
            <person name="Andreopoulos W.B."/>
            <person name="Clum A."/>
            <person name="Lindquist E."/>
            <person name="Daum C."/>
            <person name="Ramamoorthy G.K."/>
            <person name="Gryganskyi A."/>
            <person name="Culley D."/>
            <person name="Magnuson J.K."/>
            <person name="James T.Y."/>
            <person name="O'Malley M.A."/>
            <person name="Stajich J.E."/>
            <person name="Spatafora J.W."/>
            <person name="Visel A."/>
            <person name="Grigoriev I.V."/>
        </authorList>
    </citation>
    <scope>NUCLEOTIDE SEQUENCE [LARGE SCALE GENOMIC DNA]</scope>
    <source>
        <strain evidence="2 3">NRRL 2496</strain>
    </source>
</reference>
<keyword evidence="1" id="KW-0812">Transmembrane</keyword>
<organism evidence="2 3">
    <name type="scientific">Syncephalastrum racemosum</name>
    <name type="common">Filamentous fungus</name>
    <dbReference type="NCBI Taxonomy" id="13706"/>
    <lineage>
        <taxon>Eukaryota</taxon>
        <taxon>Fungi</taxon>
        <taxon>Fungi incertae sedis</taxon>
        <taxon>Mucoromycota</taxon>
        <taxon>Mucoromycotina</taxon>
        <taxon>Mucoromycetes</taxon>
        <taxon>Mucorales</taxon>
        <taxon>Syncephalastraceae</taxon>
        <taxon>Syncephalastrum</taxon>
    </lineage>
</organism>